<dbReference type="InterPro" id="IPR014729">
    <property type="entry name" value="Rossmann-like_a/b/a_fold"/>
</dbReference>
<evidence type="ECO:0000256" key="3">
    <source>
        <dbReference type="ARBA" id="ARBA00022598"/>
    </source>
</evidence>
<evidence type="ECO:0000256" key="1">
    <source>
        <dbReference type="ARBA" id="ARBA00007078"/>
    </source>
</evidence>
<name>A0A2H0R922_UNCKA</name>
<proteinExistence type="inferred from homology"/>
<keyword evidence="5" id="KW-0067">ATP-binding</keyword>
<evidence type="ECO:0000256" key="8">
    <source>
        <dbReference type="ARBA" id="ARBA00025217"/>
    </source>
</evidence>
<dbReference type="GO" id="GO:0006428">
    <property type="term" value="P:isoleucyl-tRNA aminoacylation"/>
    <property type="evidence" value="ECO:0007669"/>
    <property type="project" value="InterPro"/>
</dbReference>
<dbReference type="InterPro" id="IPR002301">
    <property type="entry name" value="Ile-tRNA-ligase"/>
</dbReference>
<reference evidence="11 12" key="1">
    <citation type="submission" date="2017-09" db="EMBL/GenBank/DDBJ databases">
        <title>Depth-based differentiation of microbial function through sediment-hosted aquifers and enrichment of novel symbionts in the deep terrestrial subsurface.</title>
        <authorList>
            <person name="Probst A.J."/>
            <person name="Ladd B."/>
            <person name="Jarett J.K."/>
            <person name="Geller-Mcgrath D.E."/>
            <person name="Sieber C.M."/>
            <person name="Emerson J.B."/>
            <person name="Anantharaman K."/>
            <person name="Thomas B.C."/>
            <person name="Malmstrom R."/>
            <person name="Stieglmeier M."/>
            <person name="Klingl A."/>
            <person name="Woyke T."/>
            <person name="Ryan C.M."/>
            <person name="Banfield J.F."/>
        </authorList>
    </citation>
    <scope>NUCLEOTIDE SEQUENCE [LARGE SCALE GENOMIC DNA]</scope>
    <source>
        <strain evidence="11">CG10_big_fil_rev_8_21_14_0_10_32_10</strain>
    </source>
</reference>
<evidence type="ECO:0000256" key="2">
    <source>
        <dbReference type="ARBA" id="ARBA00013165"/>
    </source>
</evidence>
<dbReference type="InterPro" id="IPR001412">
    <property type="entry name" value="aa-tRNA-synth_I_CS"/>
</dbReference>
<evidence type="ECO:0000313" key="12">
    <source>
        <dbReference type="Proteomes" id="UP000230214"/>
    </source>
</evidence>
<comment type="function">
    <text evidence="8">Catalyzes the attachment of isoleucine to tRNA(Ile). As IleRS can inadvertently accommodate and process structurally similar amino acids such as valine, to avoid such errors it has two additional distinct tRNA(Ile)-dependent editing activities. One activity is designated as 'pretransfer' editing and involves the hydrolysis of activated Val-AMP. The other activity is designated 'posttransfer' editing and involves deacylation of mischarged Val-tRNA(Ile).</text>
</comment>
<comment type="catalytic activity">
    <reaction evidence="9">
        <text>tRNA(Ile) + L-isoleucine + ATP = L-isoleucyl-tRNA(Ile) + AMP + diphosphate</text>
        <dbReference type="Rhea" id="RHEA:11060"/>
        <dbReference type="Rhea" id="RHEA-COMP:9666"/>
        <dbReference type="Rhea" id="RHEA-COMP:9695"/>
        <dbReference type="ChEBI" id="CHEBI:30616"/>
        <dbReference type="ChEBI" id="CHEBI:33019"/>
        <dbReference type="ChEBI" id="CHEBI:58045"/>
        <dbReference type="ChEBI" id="CHEBI:78442"/>
        <dbReference type="ChEBI" id="CHEBI:78528"/>
        <dbReference type="ChEBI" id="CHEBI:456215"/>
        <dbReference type="EC" id="6.1.1.5"/>
    </reaction>
</comment>
<dbReference type="GO" id="GO:0005524">
    <property type="term" value="F:ATP binding"/>
    <property type="evidence" value="ECO:0007669"/>
    <property type="project" value="UniProtKB-KW"/>
</dbReference>
<dbReference type="PANTHER" id="PTHR42780:SF1">
    <property type="entry name" value="ISOLEUCINE--TRNA LIGASE, CYTOPLASMIC"/>
    <property type="match status" value="1"/>
</dbReference>
<dbReference type="EC" id="6.1.1.5" evidence="2"/>
<organism evidence="11 12">
    <name type="scientific">candidate division WWE3 bacterium CG10_big_fil_rev_8_21_14_0_10_32_10</name>
    <dbReference type="NCBI Taxonomy" id="1975090"/>
    <lineage>
        <taxon>Bacteria</taxon>
        <taxon>Katanobacteria</taxon>
    </lineage>
</organism>
<dbReference type="Gene3D" id="3.40.50.620">
    <property type="entry name" value="HUPs"/>
    <property type="match status" value="1"/>
</dbReference>
<dbReference type="InterPro" id="IPR009008">
    <property type="entry name" value="Val/Leu/Ile-tRNA-synth_edit"/>
</dbReference>
<dbReference type="Pfam" id="PF00133">
    <property type="entry name" value="tRNA-synt_1"/>
    <property type="match status" value="1"/>
</dbReference>
<evidence type="ECO:0000256" key="9">
    <source>
        <dbReference type="ARBA" id="ARBA00048359"/>
    </source>
</evidence>
<dbReference type="Proteomes" id="UP000230214">
    <property type="component" value="Unassembled WGS sequence"/>
</dbReference>
<keyword evidence="3 11" id="KW-0436">Ligase</keyword>
<keyword evidence="4" id="KW-0547">Nucleotide-binding</keyword>
<dbReference type="GO" id="GO:0002161">
    <property type="term" value="F:aminoacyl-tRNA deacylase activity"/>
    <property type="evidence" value="ECO:0007669"/>
    <property type="project" value="InterPro"/>
</dbReference>
<dbReference type="AlphaFoldDB" id="A0A2H0R922"/>
<sequence>MVKFNVPQNKSFPEMEEEVIKFWKENKIFEKSVEQRSKDNLYVFYDGPPFISGLPHYGHLLGSIAKDIIPRYWTMKGKRVERVWGWDAHGLTVENKVQKELNITNRRDIENYGLEKFTKACYEYTSRISQTWGWYIDKIGRWVDMDNAYKTIDQSFMESVMWAFSELYNKKLIYEGVRTSLFCTTCGTPVSNFEVAMDNSYKEVEDPAVTVKFKVISSGEFEGANILAWTTTPWTLPSNRALVINKDELYVLAEYENTKYILGKKRLESNFNNKKYNVLKEFKGDVLIGLKYEPLFKFFSAKENEYNVYH</sequence>
<dbReference type="PRINTS" id="PR00984">
    <property type="entry name" value="TRNASYNTHILE"/>
</dbReference>
<dbReference type="PROSITE" id="PS00178">
    <property type="entry name" value="AA_TRNA_LIGASE_I"/>
    <property type="match status" value="1"/>
</dbReference>
<evidence type="ECO:0000259" key="10">
    <source>
        <dbReference type="Pfam" id="PF00133"/>
    </source>
</evidence>
<gene>
    <name evidence="11" type="ORF">COV24_04965</name>
</gene>
<evidence type="ECO:0000256" key="4">
    <source>
        <dbReference type="ARBA" id="ARBA00022741"/>
    </source>
</evidence>
<dbReference type="SUPFAM" id="SSF52374">
    <property type="entry name" value="Nucleotidylyl transferase"/>
    <property type="match status" value="1"/>
</dbReference>
<accession>A0A2H0R922</accession>
<dbReference type="PANTHER" id="PTHR42780">
    <property type="entry name" value="SOLEUCYL-TRNA SYNTHETASE"/>
    <property type="match status" value="1"/>
</dbReference>
<dbReference type="SUPFAM" id="SSF50677">
    <property type="entry name" value="ValRS/IleRS/LeuRS editing domain"/>
    <property type="match status" value="1"/>
</dbReference>
<comment type="caution">
    <text evidence="11">The sequence shown here is derived from an EMBL/GenBank/DDBJ whole genome shotgun (WGS) entry which is preliminary data.</text>
</comment>
<dbReference type="Gene3D" id="3.90.740.10">
    <property type="entry name" value="Valyl/Leucyl/Isoleucyl-tRNA synthetase, editing domain"/>
    <property type="match status" value="1"/>
</dbReference>
<dbReference type="InterPro" id="IPR023586">
    <property type="entry name" value="Ile-tRNA-ligase_type2"/>
</dbReference>
<dbReference type="GO" id="GO:0004822">
    <property type="term" value="F:isoleucine-tRNA ligase activity"/>
    <property type="evidence" value="ECO:0007669"/>
    <property type="project" value="UniProtKB-EC"/>
</dbReference>
<evidence type="ECO:0000256" key="6">
    <source>
        <dbReference type="ARBA" id="ARBA00022917"/>
    </source>
</evidence>
<dbReference type="InterPro" id="IPR002300">
    <property type="entry name" value="aa-tRNA-synth_Ia"/>
</dbReference>
<evidence type="ECO:0000256" key="7">
    <source>
        <dbReference type="ARBA" id="ARBA00023146"/>
    </source>
</evidence>
<feature type="domain" description="Aminoacyl-tRNA synthetase class Ia" evidence="10">
    <location>
        <begin position="19"/>
        <end position="210"/>
    </location>
</feature>
<keyword evidence="7" id="KW-0030">Aminoacyl-tRNA synthetase</keyword>
<evidence type="ECO:0000313" key="11">
    <source>
        <dbReference type="EMBL" id="PIR42977.1"/>
    </source>
</evidence>
<protein>
    <recommendedName>
        <fullName evidence="2">isoleucine--tRNA ligase</fullName>
        <ecNumber evidence="2">6.1.1.5</ecNumber>
    </recommendedName>
</protein>
<dbReference type="EMBL" id="PCXU01000044">
    <property type="protein sequence ID" value="PIR42977.1"/>
    <property type="molecule type" value="Genomic_DNA"/>
</dbReference>
<keyword evidence="6" id="KW-0648">Protein biosynthesis</keyword>
<feature type="non-terminal residue" evidence="11">
    <location>
        <position position="310"/>
    </location>
</feature>
<evidence type="ECO:0000256" key="5">
    <source>
        <dbReference type="ARBA" id="ARBA00022840"/>
    </source>
</evidence>
<comment type="similarity">
    <text evidence="1">Belongs to the class-I aminoacyl-tRNA synthetase family. IleS type 2 subfamily.</text>
</comment>